<dbReference type="PROSITE" id="PS51898">
    <property type="entry name" value="TYR_RECOMBINASE"/>
    <property type="match status" value="1"/>
</dbReference>
<evidence type="ECO:0000256" key="1">
    <source>
        <dbReference type="ARBA" id="ARBA00008857"/>
    </source>
</evidence>
<dbReference type="EMBL" id="BAAFGK010000004">
    <property type="protein sequence ID" value="GAB0058093.1"/>
    <property type="molecule type" value="Genomic_DNA"/>
</dbReference>
<name>A0ABQ0CB43_9PROT</name>
<dbReference type="Pfam" id="PF00589">
    <property type="entry name" value="Phage_integrase"/>
    <property type="match status" value="1"/>
</dbReference>
<evidence type="ECO:0000313" key="7">
    <source>
        <dbReference type="Proteomes" id="UP001628193"/>
    </source>
</evidence>
<dbReference type="Gene3D" id="1.10.150.130">
    <property type="match status" value="1"/>
</dbReference>
<reference evidence="6 7" key="1">
    <citation type="submission" date="2024-09" db="EMBL/GenBank/DDBJ databases">
        <title>Draft genome sequence of Candidatus Magnetaquicoccaceae bacterium FCR-1.</title>
        <authorList>
            <person name="Shimoshige H."/>
            <person name="Shimamura S."/>
            <person name="Taoka A."/>
            <person name="Kobayashi H."/>
            <person name="Maekawa T."/>
        </authorList>
    </citation>
    <scope>NUCLEOTIDE SEQUENCE [LARGE SCALE GENOMIC DNA]</scope>
    <source>
        <strain evidence="6 7">FCR-1</strain>
    </source>
</reference>
<dbReference type="InterPro" id="IPR010998">
    <property type="entry name" value="Integrase_recombinase_N"/>
</dbReference>
<evidence type="ECO:0000256" key="4">
    <source>
        <dbReference type="ARBA" id="ARBA00023172"/>
    </source>
</evidence>
<keyword evidence="3" id="KW-0238">DNA-binding</keyword>
<evidence type="ECO:0000256" key="3">
    <source>
        <dbReference type="ARBA" id="ARBA00023125"/>
    </source>
</evidence>
<evidence type="ECO:0000256" key="2">
    <source>
        <dbReference type="ARBA" id="ARBA00022908"/>
    </source>
</evidence>
<keyword evidence="4" id="KW-0233">DNA recombination</keyword>
<evidence type="ECO:0000313" key="6">
    <source>
        <dbReference type="EMBL" id="GAB0058093.1"/>
    </source>
</evidence>
<dbReference type="SUPFAM" id="SSF56349">
    <property type="entry name" value="DNA breaking-rejoining enzymes"/>
    <property type="match status" value="1"/>
</dbReference>
<dbReference type="Pfam" id="PF13356">
    <property type="entry name" value="Arm-DNA-bind_3"/>
    <property type="match status" value="1"/>
</dbReference>
<comment type="caution">
    <text evidence="6">The sequence shown here is derived from an EMBL/GenBank/DDBJ whole genome shotgun (WGS) entry which is preliminary data.</text>
</comment>
<keyword evidence="2" id="KW-0229">DNA integration</keyword>
<dbReference type="InterPro" id="IPR002104">
    <property type="entry name" value="Integrase_catalytic"/>
</dbReference>
<dbReference type="PANTHER" id="PTHR30629:SF2">
    <property type="entry name" value="PROPHAGE INTEGRASE INTS-RELATED"/>
    <property type="match status" value="1"/>
</dbReference>
<dbReference type="PANTHER" id="PTHR30629">
    <property type="entry name" value="PROPHAGE INTEGRASE"/>
    <property type="match status" value="1"/>
</dbReference>
<feature type="domain" description="Tyr recombinase" evidence="5">
    <location>
        <begin position="203"/>
        <end position="378"/>
    </location>
</feature>
<dbReference type="InterPro" id="IPR038488">
    <property type="entry name" value="Integrase_DNA-bd_sf"/>
</dbReference>
<gene>
    <name evidence="6" type="primary">intS</name>
    <name evidence="6" type="ORF">SIID45300_02435</name>
</gene>
<dbReference type="InterPro" id="IPR025166">
    <property type="entry name" value="Integrase_DNA_bind_dom"/>
</dbReference>
<keyword evidence="7" id="KW-1185">Reference proteome</keyword>
<dbReference type="InterPro" id="IPR050808">
    <property type="entry name" value="Phage_Integrase"/>
</dbReference>
<dbReference type="RefSeq" id="WP_420905773.1">
    <property type="nucleotide sequence ID" value="NZ_BAAFGK010000004.1"/>
</dbReference>
<dbReference type="Proteomes" id="UP001628193">
    <property type="component" value="Unassembled WGS sequence"/>
</dbReference>
<organism evidence="6 7">
    <name type="scientific">Candidatus Magnetaquiglobus chichijimensis</name>
    <dbReference type="NCBI Taxonomy" id="3141448"/>
    <lineage>
        <taxon>Bacteria</taxon>
        <taxon>Pseudomonadati</taxon>
        <taxon>Pseudomonadota</taxon>
        <taxon>Magnetococcia</taxon>
        <taxon>Magnetococcales</taxon>
        <taxon>Candidatus Magnetaquicoccaceae</taxon>
        <taxon>Candidatus Magnetaquiglobus</taxon>
    </lineage>
</organism>
<comment type="similarity">
    <text evidence="1">Belongs to the 'phage' integrase family.</text>
</comment>
<proteinExistence type="inferred from homology"/>
<protein>
    <submittedName>
        <fullName evidence="6">Prophage integrase IntS</fullName>
    </submittedName>
</protein>
<accession>A0ABQ0CB43</accession>
<dbReference type="Gene3D" id="3.30.160.390">
    <property type="entry name" value="Integrase, DNA-binding domain"/>
    <property type="match status" value="1"/>
</dbReference>
<dbReference type="Gene3D" id="1.10.443.10">
    <property type="entry name" value="Intergrase catalytic core"/>
    <property type="match status" value="1"/>
</dbReference>
<sequence length="405" mass="46310">MRLIKTAIDRLPFPESGQVLYFDDTLKGFGLRVTMNCKTFIVDKRIEGKKKRITVGRHGELTVEQARKEAQRLLGEIATGEDPIANQREEELRSRTLEEVFKEYLASRQLAASTVRNYRLAMDLQFADWKDKPFLSITKDKVERRHALVGKERGEPFANHGGRVLRALFNFAAGKYEDAQGNSLVRDNPVRRLSQVRSWFRETRRQTLIKSHDLPAWYAAVMRLENTILRDYLLLLIFTGLRREEGARLRWAHVDLAGKTLTIPDTKNHEPHTLPLSEFLFELLSRRRRAASESAEFVFPGSGAGGHLVEPRAQMRKITEQTGIHFTVHDLRRTFITMAESLDIPAYALKKLLNHRTGADVTSGYLVIDVERLRGPMEKISAAMLSWMRAGPLADVVLLRKELVG</sequence>
<dbReference type="InterPro" id="IPR013762">
    <property type="entry name" value="Integrase-like_cat_sf"/>
</dbReference>
<evidence type="ECO:0000259" key="5">
    <source>
        <dbReference type="PROSITE" id="PS51898"/>
    </source>
</evidence>
<dbReference type="InterPro" id="IPR011010">
    <property type="entry name" value="DNA_brk_join_enz"/>
</dbReference>